<gene>
    <name evidence="2" type="ORF">ETD85_00040</name>
</gene>
<dbReference type="Pfam" id="PF11706">
    <property type="entry name" value="zf-CGNR"/>
    <property type="match status" value="1"/>
</dbReference>
<organism evidence="2 3">
    <name type="scientific">Nonomuraea zeae</name>
    <dbReference type="NCBI Taxonomy" id="1642303"/>
    <lineage>
        <taxon>Bacteria</taxon>
        <taxon>Bacillati</taxon>
        <taxon>Actinomycetota</taxon>
        <taxon>Actinomycetes</taxon>
        <taxon>Streptosporangiales</taxon>
        <taxon>Streptosporangiaceae</taxon>
        <taxon>Nonomuraea</taxon>
    </lineage>
</organism>
<sequence length="184" mass="19577">MTVTVDAMPLAGLVELVNGWGTVPREARAEDGGEEAYPPIAAQAGVPPEAAGVLTDQAMAHIADRLHPIFATSGAAEQVRLVNELLAETGVRPILSMEEDQPRLGWIVGGGKDAVLAAGAVALRQYLADHRSDRLGVCTGRRCADVYIDTSPAGRRRFCSLTCQNRARVAAFRSRRARSGSSRT</sequence>
<dbReference type="Gene3D" id="1.10.3300.10">
    <property type="entry name" value="Jann2411-like domain"/>
    <property type="match status" value="1"/>
</dbReference>
<dbReference type="Proteomes" id="UP000306628">
    <property type="component" value="Unassembled WGS sequence"/>
</dbReference>
<evidence type="ECO:0000313" key="2">
    <source>
        <dbReference type="EMBL" id="TMR39807.1"/>
    </source>
</evidence>
<evidence type="ECO:0000259" key="1">
    <source>
        <dbReference type="Pfam" id="PF11706"/>
    </source>
</evidence>
<dbReference type="PANTHER" id="PTHR35525">
    <property type="entry name" value="BLL6575 PROTEIN"/>
    <property type="match status" value="1"/>
</dbReference>
<evidence type="ECO:0000313" key="3">
    <source>
        <dbReference type="Proteomes" id="UP000306628"/>
    </source>
</evidence>
<dbReference type="InterPro" id="IPR021005">
    <property type="entry name" value="Znf_CGNR"/>
</dbReference>
<dbReference type="EMBL" id="VCKX01000001">
    <property type="protein sequence ID" value="TMR39807.1"/>
    <property type="molecule type" value="Genomic_DNA"/>
</dbReference>
<feature type="domain" description="Zinc finger CGNR" evidence="1">
    <location>
        <begin position="134"/>
        <end position="176"/>
    </location>
</feature>
<dbReference type="OrthoDB" id="3531194at2"/>
<accession>A0A5S4H3X4</accession>
<dbReference type="SUPFAM" id="SSF160904">
    <property type="entry name" value="Jann2411-like"/>
    <property type="match status" value="1"/>
</dbReference>
<reference evidence="2 3" key="1">
    <citation type="submission" date="2019-05" db="EMBL/GenBank/DDBJ databases">
        <title>Draft genome sequence of Nonomuraea zeae DSM 100528.</title>
        <authorList>
            <person name="Saricaoglu S."/>
            <person name="Isik K."/>
        </authorList>
    </citation>
    <scope>NUCLEOTIDE SEQUENCE [LARGE SCALE GENOMIC DNA]</scope>
    <source>
        <strain evidence="2 3">DSM 100528</strain>
    </source>
</reference>
<dbReference type="RefSeq" id="WP_138687463.1">
    <property type="nucleotide sequence ID" value="NZ_JBHSAZ010000052.1"/>
</dbReference>
<keyword evidence="3" id="KW-1185">Reference proteome</keyword>
<protein>
    <recommendedName>
        <fullName evidence="1">Zinc finger CGNR domain-containing protein</fullName>
    </recommendedName>
</protein>
<dbReference type="PANTHER" id="PTHR35525:SF3">
    <property type="entry name" value="BLL6575 PROTEIN"/>
    <property type="match status" value="1"/>
</dbReference>
<dbReference type="AlphaFoldDB" id="A0A5S4H3X4"/>
<dbReference type="InterPro" id="IPR010852">
    <property type="entry name" value="ABATE"/>
</dbReference>
<proteinExistence type="predicted"/>
<comment type="caution">
    <text evidence="2">The sequence shown here is derived from an EMBL/GenBank/DDBJ whole genome shotgun (WGS) entry which is preliminary data.</text>
</comment>
<name>A0A5S4H3X4_9ACTN</name>
<dbReference type="InterPro" id="IPR023286">
    <property type="entry name" value="ABATE_dom_sf"/>
</dbReference>